<evidence type="ECO:0000313" key="5">
    <source>
        <dbReference type="EMBL" id="GAA4084531.1"/>
    </source>
</evidence>
<organism evidence="5 6">
    <name type="scientific">Mucilaginibacter panaciglaebae</name>
    <dbReference type="NCBI Taxonomy" id="502331"/>
    <lineage>
        <taxon>Bacteria</taxon>
        <taxon>Pseudomonadati</taxon>
        <taxon>Bacteroidota</taxon>
        <taxon>Sphingobacteriia</taxon>
        <taxon>Sphingobacteriales</taxon>
        <taxon>Sphingobacteriaceae</taxon>
        <taxon>Mucilaginibacter</taxon>
    </lineage>
</organism>
<keyword evidence="3 4" id="KW-0472">Membrane</keyword>
<feature type="transmembrane region" description="Helical" evidence="4">
    <location>
        <begin position="358"/>
        <end position="374"/>
    </location>
</feature>
<feature type="transmembrane region" description="Helical" evidence="4">
    <location>
        <begin position="107"/>
        <end position="130"/>
    </location>
</feature>
<protein>
    <submittedName>
        <fullName evidence="5">MFS transporter</fullName>
    </submittedName>
</protein>
<keyword evidence="1 4" id="KW-0812">Transmembrane</keyword>
<keyword evidence="6" id="KW-1185">Reference proteome</keyword>
<reference evidence="6" key="1">
    <citation type="journal article" date="2019" name="Int. J. Syst. Evol. Microbiol.">
        <title>The Global Catalogue of Microorganisms (GCM) 10K type strain sequencing project: providing services to taxonomists for standard genome sequencing and annotation.</title>
        <authorList>
            <consortium name="The Broad Institute Genomics Platform"/>
            <consortium name="The Broad Institute Genome Sequencing Center for Infectious Disease"/>
            <person name="Wu L."/>
            <person name="Ma J."/>
        </authorList>
    </citation>
    <scope>NUCLEOTIDE SEQUENCE [LARGE SCALE GENOMIC DNA]</scope>
    <source>
        <strain evidence="6">JCM 17085</strain>
    </source>
</reference>
<dbReference type="SUPFAM" id="SSF103473">
    <property type="entry name" value="MFS general substrate transporter"/>
    <property type="match status" value="1"/>
</dbReference>
<dbReference type="InterPro" id="IPR036259">
    <property type="entry name" value="MFS_trans_sf"/>
</dbReference>
<feature type="transmembrane region" description="Helical" evidence="4">
    <location>
        <begin position="258"/>
        <end position="277"/>
    </location>
</feature>
<gene>
    <name evidence="5" type="ORF">GCM10022392_01580</name>
</gene>
<accession>A0ABP7WA27</accession>
<feature type="transmembrane region" description="Helical" evidence="4">
    <location>
        <begin position="386"/>
        <end position="406"/>
    </location>
</feature>
<dbReference type="Gene3D" id="1.20.1250.20">
    <property type="entry name" value="MFS general substrate transporter like domains"/>
    <property type="match status" value="1"/>
</dbReference>
<dbReference type="RefSeq" id="WP_345100366.1">
    <property type="nucleotide sequence ID" value="NZ_BAABCV010000001.1"/>
</dbReference>
<dbReference type="EMBL" id="BAABCV010000001">
    <property type="protein sequence ID" value="GAA4084531.1"/>
    <property type="molecule type" value="Genomic_DNA"/>
</dbReference>
<keyword evidence="2 4" id="KW-1133">Transmembrane helix</keyword>
<name>A0ABP7WA27_9SPHI</name>
<comment type="caution">
    <text evidence="5">The sequence shown here is derived from an EMBL/GenBank/DDBJ whole genome shotgun (WGS) entry which is preliminary data.</text>
</comment>
<feature type="transmembrane region" description="Helical" evidence="4">
    <location>
        <begin position="181"/>
        <end position="206"/>
    </location>
</feature>
<dbReference type="Pfam" id="PF07690">
    <property type="entry name" value="MFS_1"/>
    <property type="match status" value="1"/>
</dbReference>
<evidence type="ECO:0000256" key="1">
    <source>
        <dbReference type="ARBA" id="ARBA00022692"/>
    </source>
</evidence>
<sequence length="431" mass="48029">MSKVRDEYHFFCEQPRQMRVLLLTNLVYALVIPVIELFLGAYIIRKSNDISLVMVYQLAQGTGIPVTFIMNGYLLKRFHITTLYALGMIISGLDMGVMMLLPQLHFGGIALIGFIMGLSYGFFWANRVFLALTSTNDKNRNYYYGLETFFFTIASIIMPLLAGYFIAATQKLGWLGGHVRYAYHVLTGLVILLTVVASVIVHRGGFKNPVNARFIYFKFHRLWNKMLGLAALKGVAQGFIIAAPVMLIMRLVGEEGSIGSIQSSGALLSAVMLYFLGRKSAPEHRVKIFAAGLVLFLIGSIVNMTLYSALGAIIFVGCLVFARPLLDLAYFPIQLGVIECVATKEKRNQFAYIFNHEVGIYIGRLIGCLLFIIVSRKVSEQAALRYALFGVAAVQCLSIWVARSIMSDQEWCEASPRQPLDPQALKEPAEL</sequence>
<feature type="transmembrane region" description="Helical" evidence="4">
    <location>
        <begin position="82"/>
        <end position="101"/>
    </location>
</feature>
<dbReference type="InterPro" id="IPR011701">
    <property type="entry name" value="MFS"/>
</dbReference>
<evidence type="ECO:0000313" key="6">
    <source>
        <dbReference type="Proteomes" id="UP001500841"/>
    </source>
</evidence>
<feature type="transmembrane region" description="Helical" evidence="4">
    <location>
        <begin position="50"/>
        <end position="70"/>
    </location>
</feature>
<evidence type="ECO:0000256" key="4">
    <source>
        <dbReference type="SAM" id="Phobius"/>
    </source>
</evidence>
<feature type="transmembrane region" description="Helical" evidence="4">
    <location>
        <begin position="227"/>
        <end position="252"/>
    </location>
</feature>
<feature type="transmembrane region" description="Helical" evidence="4">
    <location>
        <begin position="20"/>
        <end position="44"/>
    </location>
</feature>
<feature type="transmembrane region" description="Helical" evidence="4">
    <location>
        <begin position="289"/>
        <end position="322"/>
    </location>
</feature>
<proteinExistence type="predicted"/>
<evidence type="ECO:0000256" key="3">
    <source>
        <dbReference type="ARBA" id="ARBA00023136"/>
    </source>
</evidence>
<dbReference type="CDD" id="cd06174">
    <property type="entry name" value="MFS"/>
    <property type="match status" value="1"/>
</dbReference>
<dbReference type="Proteomes" id="UP001500841">
    <property type="component" value="Unassembled WGS sequence"/>
</dbReference>
<feature type="transmembrane region" description="Helical" evidence="4">
    <location>
        <begin position="142"/>
        <end position="166"/>
    </location>
</feature>
<evidence type="ECO:0000256" key="2">
    <source>
        <dbReference type="ARBA" id="ARBA00022989"/>
    </source>
</evidence>